<evidence type="ECO:0000256" key="3">
    <source>
        <dbReference type="PROSITE-ProRule" id="PRU00221"/>
    </source>
</evidence>
<dbReference type="EMBL" id="CP090892">
    <property type="protein sequence ID" value="ULU07884.1"/>
    <property type="molecule type" value="Genomic_DNA"/>
</dbReference>
<dbReference type="AlphaFoldDB" id="A0AAE9DP43"/>
<evidence type="ECO:0000256" key="2">
    <source>
        <dbReference type="ARBA" id="ARBA00022737"/>
    </source>
</evidence>
<dbReference type="Pfam" id="PF00400">
    <property type="entry name" value="WD40"/>
    <property type="match status" value="3"/>
</dbReference>
<dbReference type="PRINTS" id="PR00320">
    <property type="entry name" value="GPROTEINBRPT"/>
</dbReference>
<dbReference type="InterPro" id="IPR020472">
    <property type="entry name" value="WD40_PAC1"/>
</dbReference>
<accession>A0AAE9DP43</accession>
<dbReference type="InterPro" id="IPR015943">
    <property type="entry name" value="WD40/YVTN_repeat-like_dom_sf"/>
</dbReference>
<dbReference type="PROSITE" id="PS50294">
    <property type="entry name" value="WD_REPEATS_REGION"/>
    <property type="match status" value="2"/>
</dbReference>
<dbReference type="Proteomes" id="UP000827892">
    <property type="component" value="Chromosome II"/>
</dbReference>
<dbReference type="PANTHER" id="PTHR19869">
    <property type="entry name" value="SPERMATID WD-REPEAT PROTEIN"/>
    <property type="match status" value="1"/>
</dbReference>
<feature type="repeat" description="WD" evidence="3">
    <location>
        <begin position="269"/>
        <end position="306"/>
    </location>
</feature>
<dbReference type="PROSITE" id="PS50082">
    <property type="entry name" value="WD_REPEATS_2"/>
    <property type="match status" value="3"/>
</dbReference>
<evidence type="ECO:0000256" key="1">
    <source>
        <dbReference type="ARBA" id="ARBA00022574"/>
    </source>
</evidence>
<organism evidence="4 5">
    <name type="scientific">Caenorhabditis briggsae</name>
    <dbReference type="NCBI Taxonomy" id="6238"/>
    <lineage>
        <taxon>Eukaryota</taxon>
        <taxon>Metazoa</taxon>
        <taxon>Ecdysozoa</taxon>
        <taxon>Nematoda</taxon>
        <taxon>Chromadorea</taxon>
        <taxon>Rhabditida</taxon>
        <taxon>Rhabditina</taxon>
        <taxon>Rhabditomorpha</taxon>
        <taxon>Rhabditoidea</taxon>
        <taxon>Rhabditidae</taxon>
        <taxon>Peloderinae</taxon>
        <taxon>Caenorhabditis</taxon>
    </lineage>
</organism>
<proteinExistence type="predicted"/>
<feature type="repeat" description="WD" evidence="3">
    <location>
        <begin position="181"/>
        <end position="222"/>
    </location>
</feature>
<feature type="repeat" description="WD" evidence="3">
    <location>
        <begin position="154"/>
        <end position="180"/>
    </location>
</feature>
<dbReference type="SMART" id="SM00320">
    <property type="entry name" value="WD40"/>
    <property type="match status" value="4"/>
</dbReference>
<protein>
    <submittedName>
        <fullName evidence="4">Uncharacterized protein</fullName>
    </submittedName>
</protein>
<keyword evidence="1 3" id="KW-0853">WD repeat</keyword>
<reference evidence="4 5" key="1">
    <citation type="submission" date="2022-05" db="EMBL/GenBank/DDBJ databases">
        <title>Chromosome-level reference genomes for two strains of Caenorhabditis briggsae: an improved platform for comparative genomics.</title>
        <authorList>
            <person name="Stevens L."/>
            <person name="Andersen E.C."/>
        </authorList>
    </citation>
    <scope>NUCLEOTIDE SEQUENCE [LARGE SCALE GENOMIC DNA]</scope>
    <source>
        <strain evidence="4">QX1410_ONT</strain>
        <tissue evidence="4">Whole-organism</tissue>
    </source>
</reference>
<sequence length="383" mass="42855">MEKVGKVWNIVKGKFSADYQPIQTLDPNEAVVDNSRLKTSKFHGRIMKPLECQAGHSDTVNTMVMIRSGMILSGGKDGRVVLTNTDSGEIYSKWINGTEVNKICYRNYVANHSFIAAGRNGSLTHWMLTGTKPDDPVSVIEGHKFGATGLVSIDETHFISGSRDCSVKLWDIEKKDCVMSQTVNRNLVTHMAYNSNNNLVAQTSEDKSVRLWDPRSLAVVMEFPRKRHIQMYCEFDGVNRLFSCSNGFNHDGCEITSYDIRNSRMSKEVRGHEGNVTSLSLVQLDGAKRLLVSVSADKQIRLWKIEEDGINVLKPFWNEDVPLEADNLQVCTYPDGHIIVSGGKGRLIHYQAKMAAQRIILDVQMIQKTSGAMSQSTSSHVIR</sequence>
<dbReference type="SUPFAM" id="SSF50978">
    <property type="entry name" value="WD40 repeat-like"/>
    <property type="match status" value="1"/>
</dbReference>
<keyword evidence="2" id="KW-0677">Repeat</keyword>
<dbReference type="InterPro" id="IPR036322">
    <property type="entry name" value="WD40_repeat_dom_sf"/>
</dbReference>
<gene>
    <name evidence="4" type="ORF">L3Y34_019135</name>
</gene>
<evidence type="ECO:0000313" key="5">
    <source>
        <dbReference type="Proteomes" id="UP000827892"/>
    </source>
</evidence>
<dbReference type="PANTHER" id="PTHR19869:SF1">
    <property type="entry name" value="WD REPEAT-CONTAINING PROTEIN 31"/>
    <property type="match status" value="1"/>
</dbReference>
<dbReference type="InterPro" id="IPR001680">
    <property type="entry name" value="WD40_rpt"/>
</dbReference>
<dbReference type="InterPro" id="IPR040066">
    <property type="entry name" value="WDR31"/>
</dbReference>
<name>A0AAE9DP43_CAEBR</name>
<evidence type="ECO:0000313" key="4">
    <source>
        <dbReference type="EMBL" id="ULU07884.1"/>
    </source>
</evidence>
<dbReference type="Gene3D" id="2.130.10.10">
    <property type="entry name" value="YVTN repeat-like/Quinoprotein amine dehydrogenase"/>
    <property type="match status" value="2"/>
</dbReference>